<dbReference type="NCBIfam" id="NF008819">
    <property type="entry name" value="PRK11865.1"/>
    <property type="match status" value="1"/>
</dbReference>
<feature type="domain" description="Thiamine pyrophosphate enzyme TPP-binding" evidence="2">
    <location>
        <begin position="55"/>
        <end position="223"/>
    </location>
</feature>
<dbReference type="SUPFAM" id="SSF52518">
    <property type="entry name" value="Thiamin diphosphate-binding fold (THDP-binding)"/>
    <property type="match status" value="1"/>
</dbReference>
<dbReference type="InterPro" id="IPR051479">
    <property type="entry name" value="PorB-like"/>
</dbReference>
<reference evidence="3 4" key="1">
    <citation type="submission" date="2016-06" db="EMBL/GenBank/DDBJ databases">
        <title>Respiratory ammonification of nitrate coupled to the oxidation of elemental sulfur in deep-sea autotrophic thermophilic bacteria.</title>
        <authorList>
            <person name="Slobodkina G.B."/>
            <person name="Mardanov A.V."/>
            <person name="Ravin N.V."/>
            <person name="Frolova A.A."/>
            <person name="Viryasiv M.B."/>
            <person name="Chernyh N.A."/>
            <person name="Bonch-Osmolovskaya E.A."/>
            <person name="Slobodkin A.I."/>
        </authorList>
    </citation>
    <scope>NUCLEOTIDE SEQUENCE [LARGE SCALE GENOMIC DNA]</scope>
    <source>
        <strain evidence="3 4">S69</strain>
    </source>
</reference>
<dbReference type="GO" id="GO:0016491">
    <property type="term" value="F:oxidoreductase activity"/>
    <property type="evidence" value="ECO:0007669"/>
    <property type="project" value="UniProtKB-KW"/>
</dbReference>
<dbReference type="GO" id="GO:0030976">
    <property type="term" value="F:thiamine pyrophosphate binding"/>
    <property type="evidence" value="ECO:0007669"/>
    <property type="project" value="InterPro"/>
</dbReference>
<organism evidence="3 4">
    <name type="scientific">Dissulfuribacter thermophilus</name>
    <dbReference type="NCBI Taxonomy" id="1156395"/>
    <lineage>
        <taxon>Bacteria</taxon>
        <taxon>Pseudomonadati</taxon>
        <taxon>Thermodesulfobacteriota</taxon>
        <taxon>Dissulfuribacteria</taxon>
        <taxon>Dissulfuribacterales</taxon>
        <taxon>Dissulfuribacteraceae</taxon>
        <taxon>Dissulfuribacter</taxon>
    </lineage>
</organism>
<protein>
    <submittedName>
        <fullName evidence="3">Pyruvate:ferredoxin oxidoreductase, beta subunit</fullName>
    </submittedName>
</protein>
<dbReference type="EMBL" id="MAGO01000001">
    <property type="protein sequence ID" value="OCC16355.1"/>
    <property type="molecule type" value="Genomic_DNA"/>
</dbReference>
<dbReference type="PANTHER" id="PTHR42897">
    <property type="entry name" value="PYRUVATE SYNTHASE SUBUNIT PORB"/>
    <property type="match status" value="1"/>
</dbReference>
<accession>A0A1B9F949</accession>
<dbReference type="Pfam" id="PF02775">
    <property type="entry name" value="TPP_enzyme_C"/>
    <property type="match status" value="1"/>
</dbReference>
<evidence type="ECO:0000313" key="3">
    <source>
        <dbReference type="EMBL" id="OCC16355.1"/>
    </source>
</evidence>
<dbReference type="InterPro" id="IPR029061">
    <property type="entry name" value="THDP-binding"/>
</dbReference>
<dbReference type="AlphaFoldDB" id="A0A1B9F949"/>
<dbReference type="Proteomes" id="UP000093080">
    <property type="component" value="Unassembled WGS sequence"/>
</dbReference>
<dbReference type="OrthoDB" id="9794954at2"/>
<dbReference type="PANTHER" id="PTHR42897:SF2">
    <property type="entry name" value="PYRUVATE SYNTHASE SUBUNIT PORB"/>
    <property type="match status" value="1"/>
</dbReference>
<comment type="caution">
    <text evidence="3">The sequence shown here is derived from an EMBL/GenBank/DDBJ whole genome shotgun (WGS) entry which is preliminary data.</text>
</comment>
<proteinExistence type="predicted"/>
<name>A0A1B9F949_9BACT</name>
<dbReference type="PATRIC" id="fig|1156395.6.peg.171"/>
<evidence type="ECO:0000259" key="2">
    <source>
        <dbReference type="Pfam" id="PF02775"/>
    </source>
</evidence>
<evidence type="ECO:0000256" key="1">
    <source>
        <dbReference type="ARBA" id="ARBA00023002"/>
    </source>
</evidence>
<dbReference type="GO" id="GO:0044281">
    <property type="term" value="P:small molecule metabolic process"/>
    <property type="evidence" value="ECO:0007669"/>
    <property type="project" value="UniProtKB-ARBA"/>
</dbReference>
<dbReference type="RefSeq" id="WP_067615482.1">
    <property type="nucleotide sequence ID" value="NZ_MAGO01000001.1"/>
</dbReference>
<sequence>MIPEFEKFKGFSAKRLPKEEGIAPGHRGCQGCGEVLALRMVMKALGKDIIVCSATGCMEIITSPYPQSAWNVPWIHIAFENAAAVASGVESALKVLKRKGKLSKKHIDVVAIGGDGATGDIGLQWISGAFERGHDMVYVCLDNEAYMNTGVQRSGCTPYGAMTTTSPPGKQSIGQVTWKKNIPQIMVAHNIPYVATASPAYYLDLMNKIKKAAMVKGPAYVHIYAPCPTGWGSKGEKSVEYARLAVETKVFPLYEVIEGKYIVSRKITKPKPVSEYLKGQRRFRHLTEENIEYIQKRVDEEYEKILRLAELP</sequence>
<dbReference type="Gene3D" id="3.40.50.970">
    <property type="match status" value="1"/>
</dbReference>
<keyword evidence="1" id="KW-0560">Oxidoreductase</keyword>
<dbReference type="CDD" id="cd03376">
    <property type="entry name" value="TPP_PFOR_porB_like"/>
    <property type="match status" value="1"/>
</dbReference>
<evidence type="ECO:0000313" key="4">
    <source>
        <dbReference type="Proteomes" id="UP000093080"/>
    </source>
</evidence>
<dbReference type="STRING" id="1156395.DBT_0172"/>
<keyword evidence="4" id="KW-1185">Reference proteome</keyword>
<dbReference type="InterPro" id="IPR011766">
    <property type="entry name" value="TPP_enzyme_TPP-bd"/>
</dbReference>
<keyword evidence="3" id="KW-0670">Pyruvate</keyword>
<gene>
    <name evidence="3" type="ORF">DBT_0172</name>
</gene>